<evidence type="ECO:0000313" key="2">
    <source>
        <dbReference type="Proteomes" id="UP000257109"/>
    </source>
</evidence>
<dbReference type="Proteomes" id="UP000257109">
    <property type="component" value="Unassembled WGS sequence"/>
</dbReference>
<proteinExistence type="predicted"/>
<feature type="non-terminal residue" evidence="1">
    <location>
        <position position="1"/>
    </location>
</feature>
<evidence type="ECO:0000313" key="1">
    <source>
        <dbReference type="EMBL" id="RDY10301.1"/>
    </source>
</evidence>
<protein>
    <submittedName>
        <fullName evidence="1">Uncharacterized protein</fullName>
    </submittedName>
</protein>
<dbReference type="EMBL" id="QJKJ01000867">
    <property type="protein sequence ID" value="RDY10301.1"/>
    <property type="molecule type" value="Genomic_DNA"/>
</dbReference>
<reference evidence="1" key="1">
    <citation type="submission" date="2018-05" db="EMBL/GenBank/DDBJ databases">
        <title>Draft genome of Mucuna pruriens seed.</title>
        <authorList>
            <person name="Nnadi N.E."/>
            <person name="Vos R."/>
            <person name="Hasami M.H."/>
            <person name="Devisetty U.K."/>
            <person name="Aguiy J.C."/>
        </authorList>
    </citation>
    <scope>NUCLEOTIDE SEQUENCE [LARGE SCALE GENOMIC DNA]</scope>
    <source>
        <strain evidence="1">JCA_2017</strain>
    </source>
</reference>
<sequence length="64" mass="7559">METILDKDTAKSSTKVKRTQLQAFRMDFENLHMMEGESVDYFFARTLTIANEGSWWEYGSNHHQ</sequence>
<dbReference type="AlphaFoldDB" id="A0A371I5K1"/>
<name>A0A371I5K1_MUCPR</name>
<organism evidence="1 2">
    <name type="scientific">Mucuna pruriens</name>
    <name type="common">Velvet bean</name>
    <name type="synonym">Dolichos pruriens</name>
    <dbReference type="NCBI Taxonomy" id="157652"/>
    <lineage>
        <taxon>Eukaryota</taxon>
        <taxon>Viridiplantae</taxon>
        <taxon>Streptophyta</taxon>
        <taxon>Embryophyta</taxon>
        <taxon>Tracheophyta</taxon>
        <taxon>Spermatophyta</taxon>
        <taxon>Magnoliopsida</taxon>
        <taxon>eudicotyledons</taxon>
        <taxon>Gunneridae</taxon>
        <taxon>Pentapetalae</taxon>
        <taxon>rosids</taxon>
        <taxon>fabids</taxon>
        <taxon>Fabales</taxon>
        <taxon>Fabaceae</taxon>
        <taxon>Papilionoideae</taxon>
        <taxon>50 kb inversion clade</taxon>
        <taxon>NPAAA clade</taxon>
        <taxon>indigoferoid/millettioid clade</taxon>
        <taxon>Phaseoleae</taxon>
        <taxon>Mucuna</taxon>
    </lineage>
</organism>
<comment type="caution">
    <text evidence="1">The sequence shown here is derived from an EMBL/GenBank/DDBJ whole genome shotgun (WGS) entry which is preliminary data.</text>
</comment>
<gene>
    <name evidence="1" type="ORF">CR513_05205</name>
</gene>
<accession>A0A371I5K1</accession>
<dbReference type="OrthoDB" id="10496516at2759"/>
<keyword evidence="2" id="KW-1185">Reference proteome</keyword>